<reference evidence="2" key="1">
    <citation type="journal article" date="2014" name="Genome Announc.">
        <title>De novo whole-genome sequence and genome annotation of Lichtheimia ramosa.</title>
        <authorList>
            <person name="Linde J."/>
            <person name="Schwartze V."/>
            <person name="Binder U."/>
            <person name="Lass-Florl C."/>
            <person name="Voigt K."/>
            <person name="Horn F."/>
        </authorList>
    </citation>
    <scope>NUCLEOTIDE SEQUENCE</scope>
    <source>
        <strain evidence="2">JMRC FSU:6197</strain>
    </source>
</reference>
<dbReference type="SUPFAM" id="SSF52047">
    <property type="entry name" value="RNI-like"/>
    <property type="match status" value="2"/>
</dbReference>
<dbReference type="Gene3D" id="3.80.10.10">
    <property type="entry name" value="Ribonuclease Inhibitor"/>
    <property type="match status" value="2"/>
</dbReference>
<dbReference type="OrthoDB" id="2243253at2759"/>
<dbReference type="EMBL" id="LK023320">
    <property type="protein sequence ID" value="CDS06484.1"/>
    <property type="molecule type" value="Genomic_DNA"/>
</dbReference>
<evidence type="ECO:0000313" key="2">
    <source>
        <dbReference type="EMBL" id="CDS06484.1"/>
    </source>
</evidence>
<organism evidence="2">
    <name type="scientific">Lichtheimia ramosa</name>
    <dbReference type="NCBI Taxonomy" id="688394"/>
    <lineage>
        <taxon>Eukaryota</taxon>
        <taxon>Fungi</taxon>
        <taxon>Fungi incertae sedis</taxon>
        <taxon>Mucoromycota</taxon>
        <taxon>Mucoromycotina</taxon>
        <taxon>Mucoromycetes</taxon>
        <taxon>Mucorales</taxon>
        <taxon>Lichtheimiaceae</taxon>
        <taxon>Lichtheimia</taxon>
    </lineage>
</organism>
<accession>A0A077WH75</accession>
<dbReference type="AlphaFoldDB" id="A0A077WH75"/>
<gene>
    <name evidence="2" type="ORF">LRAMOSA09012</name>
</gene>
<evidence type="ECO:0000256" key="1">
    <source>
        <dbReference type="PROSITE-ProRule" id="PRU00339"/>
    </source>
</evidence>
<dbReference type="InterPro" id="IPR032675">
    <property type="entry name" value="LRR_dom_sf"/>
</dbReference>
<dbReference type="Gene3D" id="1.25.40.10">
    <property type="entry name" value="Tetratricopeptide repeat domain"/>
    <property type="match status" value="1"/>
</dbReference>
<dbReference type="SUPFAM" id="SSF48452">
    <property type="entry name" value="TPR-like"/>
    <property type="match status" value="1"/>
</dbReference>
<proteinExistence type="predicted"/>
<dbReference type="InterPro" id="IPR011990">
    <property type="entry name" value="TPR-like_helical_dom_sf"/>
</dbReference>
<dbReference type="PROSITE" id="PS50005">
    <property type="entry name" value="TPR"/>
    <property type="match status" value="1"/>
</dbReference>
<feature type="repeat" description="TPR" evidence="1">
    <location>
        <begin position="78"/>
        <end position="111"/>
    </location>
</feature>
<keyword evidence="1" id="KW-0802">TPR repeat</keyword>
<sequence>MTLVDNIDWAELLKNAKFSAEHGNSNKQIVAATEILQQTALQFAKVLNERARLLANSAQFKAALRDTAAIRVMLPGSGFGYLRTGHVYCQQGRYAAAIAIFDQGLQAVPQSDPYYHQLQQHRMTAATNNSKHVDFISQLPLDIVVTNILPRSNLQFYSETENATHVPYCEFLSVSRTWQEIILKQPKGLHFCFGFEGETFKKDHDQVVLFAPYIQRLEGYIGDVHLGDLFSRANFSNLKELELRCDYDTNGRALIHGLEMISDSLTHLIISDCRWNSLREILEACPNLVSLTATAVGIGLPSMSSFCCPKMTHLTLVYTPDPDFPDDDQTLDFISGFPSLLSLEIYPMRDARLLTVLHNLCPSLLISYYGGRKDVAKVDVQPNRKGLTLAHLCGDAIYQRHDLIQFFYLHQKTLETIYCDIYIIEDDDAPWGLLHGRVVQMGSRRHDASLGFKEDPTQSEISFERLVELEFISLDPSTSKAFNTWFISNAPNLKFISVIDSCLPLNIANAMINLESLSRLNITSWKEDLGGIKQFLEHHVAVGNQSTLEEIEINLVKEISKVTWLPLVSGLQCLKSLKWFPMGLPTDCISTIAEISQGCLALEKLSIALWCVDFPQGILKPLCELPNLKWLRIEAGSICKSDLVSLTTFPSLQELYLYCKVPDPIREMLHSHIPKVVIE</sequence>
<dbReference type="InterPro" id="IPR019734">
    <property type="entry name" value="TPR_rpt"/>
</dbReference>
<protein>
    <submittedName>
        <fullName evidence="2">Uncharacterized protein</fullName>
    </submittedName>
</protein>
<name>A0A077WH75_9FUNG</name>